<feature type="transmembrane region" description="Helical" evidence="6">
    <location>
        <begin position="313"/>
        <end position="330"/>
    </location>
</feature>
<feature type="transmembrane region" description="Helical" evidence="6">
    <location>
        <begin position="238"/>
        <end position="266"/>
    </location>
</feature>
<feature type="transmembrane region" description="Helical" evidence="6">
    <location>
        <begin position="399"/>
        <end position="419"/>
    </location>
</feature>
<evidence type="ECO:0000256" key="3">
    <source>
        <dbReference type="ARBA" id="ARBA00022692"/>
    </source>
</evidence>
<keyword evidence="5 6" id="KW-0472">Membrane</keyword>
<dbReference type="GO" id="GO:1902600">
    <property type="term" value="P:proton transmembrane transport"/>
    <property type="evidence" value="ECO:0007669"/>
    <property type="project" value="InterPro"/>
</dbReference>
<feature type="transmembrane region" description="Helical" evidence="6">
    <location>
        <begin position="469"/>
        <end position="489"/>
    </location>
</feature>
<dbReference type="PANTHER" id="PTHR31102:SF1">
    <property type="entry name" value="CATION_H+ EXCHANGER DOMAIN-CONTAINING PROTEIN"/>
    <property type="match status" value="1"/>
</dbReference>
<comment type="subcellular location">
    <subcellularLocation>
        <location evidence="1">Membrane</location>
        <topology evidence="1">Multi-pass membrane protein</topology>
    </subcellularLocation>
</comment>
<dbReference type="InterPro" id="IPR006153">
    <property type="entry name" value="Cation/H_exchanger_TM"/>
</dbReference>
<protein>
    <submittedName>
        <fullName evidence="9">Na_H_Exchanger domain-containing protein</fullName>
    </submittedName>
</protein>
<dbReference type="Proteomes" id="UP000038045">
    <property type="component" value="Unplaced"/>
</dbReference>
<evidence type="ECO:0000313" key="9">
    <source>
        <dbReference type="WBParaSite" id="PTRK_0000725100.1"/>
    </source>
</evidence>
<dbReference type="Pfam" id="PF00999">
    <property type="entry name" value="Na_H_Exchanger"/>
    <property type="match status" value="1"/>
</dbReference>
<feature type="transmembrane region" description="Helical" evidence="6">
    <location>
        <begin position="173"/>
        <end position="198"/>
    </location>
</feature>
<keyword evidence="4 6" id="KW-1133">Transmembrane helix</keyword>
<feature type="transmembrane region" description="Helical" evidence="6">
    <location>
        <begin position="93"/>
        <end position="115"/>
    </location>
</feature>
<dbReference type="InterPro" id="IPR051843">
    <property type="entry name" value="CPA1_transporter"/>
</dbReference>
<dbReference type="Gene3D" id="1.20.1530.20">
    <property type="match status" value="1"/>
</dbReference>
<dbReference type="STRING" id="131310.A0A0N4ZH88"/>
<proteinExistence type="inferred from homology"/>
<dbReference type="InterPro" id="IPR038770">
    <property type="entry name" value="Na+/solute_symporter_sf"/>
</dbReference>
<comment type="similarity">
    <text evidence="2">Belongs to the monovalent cation:proton antiporter 1 (CPA1) transporter (TC 2.A.36) family.</text>
</comment>
<feature type="domain" description="Cation/H+ exchanger transmembrane" evidence="7">
    <location>
        <begin position="102"/>
        <end position="482"/>
    </location>
</feature>
<dbReference type="PANTHER" id="PTHR31102">
    <property type="match status" value="1"/>
</dbReference>
<dbReference type="GO" id="GO:0016020">
    <property type="term" value="C:membrane"/>
    <property type="evidence" value="ECO:0007669"/>
    <property type="project" value="UniProtKB-SubCell"/>
</dbReference>
<feature type="transmembrane region" description="Helical" evidence="6">
    <location>
        <begin position="204"/>
        <end position="226"/>
    </location>
</feature>
<evidence type="ECO:0000256" key="5">
    <source>
        <dbReference type="ARBA" id="ARBA00023136"/>
    </source>
</evidence>
<feature type="transmembrane region" description="Helical" evidence="6">
    <location>
        <begin position="374"/>
        <end position="393"/>
    </location>
</feature>
<accession>A0A0N4ZH88</accession>
<evidence type="ECO:0000313" key="8">
    <source>
        <dbReference type="Proteomes" id="UP000038045"/>
    </source>
</evidence>
<evidence type="ECO:0000256" key="6">
    <source>
        <dbReference type="SAM" id="Phobius"/>
    </source>
</evidence>
<dbReference type="GO" id="GO:0015297">
    <property type="term" value="F:antiporter activity"/>
    <property type="evidence" value="ECO:0007669"/>
    <property type="project" value="InterPro"/>
</dbReference>
<evidence type="ECO:0000256" key="4">
    <source>
        <dbReference type="ARBA" id="ARBA00022989"/>
    </source>
</evidence>
<keyword evidence="3 6" id="KW-0812">Transmembrane</keyword>
<evidence type="ECO:0000256" key="1">
    <source>
        <dbReference type="ARBA" id="ARBA00004141"/>
    </source>
</evidence>
<evidence type="ECO:0000259" key="7">
    <source>
        <dbReference type="Pfam" id="PF00999"/>
    </source>
</evidence>
<dbReference type="AlphaFoldDB" id="A0A0N4ZH88"/>
<feature type="transmembrane region" description="Helical" evidence="6">
    <location>
        <begin position="35"/>
        <end position="54"/>
    </location>
</feature>
<sequence length="545" mass="61310">MIHAYDNNKETIKRENVKNKNNYVKQFFNITKINVMYTFLLLLIFTYFFLIGLFDRNFYDPLNSLYSDVKKINNTTGNDKPTHISITSHSEGILLIFFALSISLVFGYIIQLLWIPSLVGNLIAGVIIRNIQVLNNIFTLPSNWSNSIRLLAFVIIMIRCGTGLKINEIKKYWLLSGSIGIVSTFFEAISIGVVSVIIFNFPPLYGVLFGFLIAATSPAITVPSMIELEEKQLSTRKGLPTILLVSASIDNLFSISMIYLLMAILFDLSVENNLTKNIITTILQLIGGFTIGIVIALIFYYVPKPTFNLFHTIRTYILIIVSFALFFTLRHFSFNISAPITVLIFSVVISIQWKKDNKDQIVIENQSLTHIWKLLFEPLLFLLIGYELDFNLITTSTIVIGLIFIGVGILGRIITVFFITLSSHLSILEGIYSCIAFIPKATVQAALVPLIYQASLESSNEKIHNNGNIIISTCIMSIIITAPLGRLLLLSFSNICLTSDEDEEPNLGDESGRRTVISNPTLGHWPNHVSYAIPPYYTNVYFPGY</sequence>
<organism evidence="8 9">
    <name type="scientific">Parastrongyloides trichosuri</name>
    <name type="common">Possum-specific nematode worm</name>
    <dbReference type="NCBI Taxonomy" id="131310"/>
    <lineage>
        <taxon>Eukaryota</taxon>
        <taxon>Metazoa</taxon>
        <taxon>Ecdysozoa</taxon>
        <taxon>Nematoda</taxon>
        <taxon>Chromadorea</taxon>
        <taxon>Rhabditida</taxon>
        <taxon>Tylenchina</taxon>
        <taxon>Panagrolaimomorpha</taxon>
        <taxon>Strongyloidoidea</taxon>
        <taxon>Strongyloididae</taxon>
        <taxon>Parastrongyloides</taxon>
    </lineage>
</organism>
<keyword evidence="8" id="KW-1185">Reference proteome</keyword>
<feature type="transmembrane region" description="Helical" evidence="6">
    <location>
        <begin position="278"/>
        <end position="301"/>
    </location>
</feature>
<reference evidence="9" key="1">
    <citation type="submission" date="2017-02" db="UniProtKB">
        <authorList>
            <consortium name="WormBaseParasite"/>
        </authorList>
    </citation>
    <scope>IDENTIFICATION</scope>
</reference>
<name>A0A0N4ZH88_PARTI</name>
<feature type="transmembrane region" description="Helical" evidence="6">
    <location>
        <begin position="336"/>
        <end position="353"/>
    </location>
</feature>
<dbReference type="WBParaSite" id="PTRK_0000725100.1">
    <property type="protein sequence ID" value="PTRK_0000725100.1"/>
    <property type="gene ID" value="PTRK_0000725100"/>
</dbReference>
<feature type="transmembrane region" description="Helical" evidence="6">
    <location>
        <begin position="431"/>
        <end position="454"/>
    </location>
</feature>
<evidence type="ECO:0000256" key="2">
    <source>
        <dbReference type="ARBA" id="ARBA00007367"/>
    </source>
</evidence>